<evidence type="ECO:0000256" key="1">
    <source>
        <dbReference type="ARBA" id="ARBA00022737"/>
    </source>
</evidence>
<dbReference type="PROSITE" id="PS50293">
    <property type="entry name" value="TPR_REGION"/>
    <property type="match status" value="1"/>
</dbReference>
<evidence type="ECO:0000256" key="3">
    <source>
        <dbReference type="PROSITE-ProRule" id="PRU00339"/>
    </source>
</evidence>
<name>C0GG36_DETAL</name>
<comment type="caution">
    <text evidence="5">The sequence shown here is derived from an EMBL/GenBank/DDBJ whole genome shotgun (WGS) entry which is preliminary data.</text>
</comment>
<dbReference type="AlphaFoldDB" id="C0GG36"/>
<dbReference type="InterPro" id="IPR019734">
    <property type="entry name" value="TPR_rpt"/>
</dbReference>
<evidence type="ECO:0000313" key="5">
    <source>
        <dbReference type="EMBL" id="EEG77725.1"/>
    </source>
</evidence>
<dbReference type="PANTHER" id="PTHR44858:SF1">
    <property type="entry name" value="UDP-N-ACETYLGLUCOSAMINE--PEPTIDE N-ACETYLGLUCOSAMINYLTRANSFERASE SPINDLY-RELATED"/>
    <property type="match status" value="1"/>
</dbReference>
<dbReference type="Pfam" id="PF13414">
    <property type="entry name" value="TPR_11"/>
    <property type="match status" value="1"/>
</dbReference>
<keyword evidence="6" id="KW-1185">Reference proteome</keyword>
<keyword evidence="1" id="KW-0677">Repeat</keyword>
<accession>C0GG36</accession>
<evidence type="ECO:0000313" key="6">
    <source>
        <dbReference type="Proteomes" id="UP000006443"/>
    </source>
</evidence>
<dbReference type="STRING" id="555088.DealDRAFT_1445"/>
<organism evidence="5 6">
    <name type="scientific">Dethiobacter alkaliphilus AHT 1</name>
    <dbReference type="NCBI Taxonomy" id="555088"/>
    <lineage>
        <taxon>Bacteria</taxon>
        <taxon>Bacillati</taxon>
        <taxon>Bacillota</taxon>
        <taxon>Dethiobacteria</taxon>
        <taxon>Dethiobacterales</taxon>
        <taxon>Dethiobacteraceae</taxon>
        <taxon>Dethiobacter</taxon>
    </lineage>
</organism>
<feature type="repeat" description="TPR" evidence="3">
    <location>
        <begin position="106"/>
        <end position="139"/>
    </location>
</feature>
<dbReference type="InterPro" id="IPR050498">
    <property type="entry name" value="Ycf3"/>
</dbReference>
<evidence type="ECO:0000256" key="2">
    <source>
        <dbReference type="ARBA" id="ARBA00022803"/>
    </source>
</evidence>
<feature type="transmembrane region" description="Helical" evidence="4">
    <location>
        <begin position="18"/>
        <end position="40"/>
    </location>
</feature>
<feature type="repeat" description="TPR" evidence="3">
    <location>
        <begin position="174"/>
        <end position="207"/>
    </location>
</feature>
<dbReference type="Proteomes" id="UP000006443">
    <property type="component" value="Unassembled WGS sequence"/>
</dbReference>
<sequence>MSEHVVEQEKTTKKKSIVFWKAASIFLIWILLLGSTGMAVGNRFFWSEVDYGQIQREVDYYRNLVDMEPDDPSHRVALGFNLHRLGDTRGALAHLEEAINIDENLFDAYLNRGYVYTDMGYWDDALADFEKCVELAPDDFKGHFNLGIVYRELDMIEISYESLESALALRPGATDVLYNLALTAQADNDPEVAVHYLERTLQFDPQYQEALDLYRQLTR</sequence>
<dbReference type="SUPFAM" id="SSF48452">
    <property type="entry name" value="TPR-like"/>
    <property type="match status" value="1"/>
</dbReference>
<gene>
    <name evidence="5" type="ORF">DealDRAFT_1445</name>
</gene>
<proteinExistence type="predicted"/>
<dbReference type="InterPro" id="IPR011990">
    <property type="entry name" value="TPR-like_helical_dom_sf"/>
</dbReference>
<dbReference type="PROSITE" id="PS50005">
    <property type="entry name" value="TPR"/>
    <property type="match status" value="2"/>
</dbReference>
<keyword evidence="2 3" id="KW-0802">TPR repeat</keyword>
<reference evidence="5 6" key="1">
    <citation type="submission" date="2009-02" db="EMBL/GenBank/DDBJ databases">
        <title>Sequencing of the draft genome and assembly of Dethiobacter alkaliphilus AHT 1.</title>
        <authorList>
            <consortium name="US DOE Joint Genome Institute (JGI-PGF)"/>
            <person name="Lucas S."/>
            <person name="Copeland A."/>
            <person name="Lapidus A."/>
            <person name="Glavina del Rio T."/>
            <person name="Dalin E."/>
            <person name="Tice H."/>
            <person name="Bruce D."/>
            <person name="Goodwin L."/>
            <person name="Pitluck S."/>
            <person name="Larimer F."/>
            <person name="Land M.L."/>
            <person name="Hauser L."/>
            <person name="Muyzer G."/>
        </authorList>
    </citation>
    <scope>NUCLEOTIDE SEQUENCE [LARGE SCALE GENOMIC DNA]</scope>
    <source>
        <strain evidence="5 6">AHT 1</strain>
    </source>
</reference>
<dbReference type="PANTHER" id="PTHR44858">
    <property type="entry name" value="TETRATRICOPEPTIDE REPEAT PROTEIN 6"/>
    <property type="match status" value="1"/>
</dbReference>
<keyword evidence="4" id="KW-1133">Transmembrane helix</keyword>
<dbReference type="EMBL" id="ACJM01000006">
    <property type="protein sequence ID" value="EEG77725.1"/>
    <property type="molecule type" value="Genomic_DNA"/>
</dbReference>
<dbReference type="RefSeq" id="WP_008516193.1">
    <property type="nucleotide sequence ID" value="NZ_ACJM01000006.1"/>
</dbReference>
<keyword evidence="4" id="KW-0472">Membrane</keyword>
<dbReference type="Gene3D" id="1.25.40.10">
    <property type="entry name" value="Tetratricopeptide repeat domain"/>
    <property type="match status" value="1"/>
</dbReference>
<dbReference type="OrthoDB" id="9793831at2"/>
<dbReference type="eggNOG" id="COG0457">
    <property type="taxonomic scope" value="Bacteria"/>
</dbReference>
<evidence type="ECO:0000256" key="4">
    <source>
        <dbReference type="SAM" id="Phobius"/>
    </source>
</evidence>
<keyword evidence="4" id="KW-0812">Transmembrane</keyword>
<dbReference type="SMART" id="SM00028">
    <property type="entry name" value="TPR"/>
    <property type="match status" value="4"/>
</dbReference>
<protein>
    <submittedName>
        <fullName evidence="5">Tetratricopeptide TPR_2 repeat protein</fullName>
    </submittedName>
</protein>